<feature type="compositionally biased region" description="Basic and acidic residues" evidence="8">
    <location>
        <begin position="7"/>
        <end position="22"/>
    </location>
</feature>
<dbReference type="RefSeq" id="WP_151903622.1">
    <property type="nucleotide sequence ID" value="NZ_CP045032.1"/>
</dbReference>
<organism evidence="11 12">
    <name type="scientific">Corynebacterium urogenitale</name>
    <dbReference type="NCBI Taxonomy" id="2487892"/>
    <lineage>
        <taxon>Bacteria</taxon>
        <taxon>Bacillati</taxon>
        <taxon>Actinomycetota</taxon>
        <taxon>Actinomycetes</taxon>
        <taxon>Mycobacteriales</taxon>
        <taxon>Corynebacteriaceae</taxon>
        <taxon>Corynebacterium</taxon>
    </lineage>
</organism>
<dbReference type="InterPro" id="IPR004638">
    <property type="entry name" value="EmrB-like"/>
</dbReference>
<dbReference type="OrthoDB" id="9812221at2"/>
<feature type="transmembrane region" description="Helical" evidence="9">
    <location>
        <begin position="96"/>
        <end position="116"/>
    </location>
</feature>
<dbReference type="PANTHER" id="PTHR42718:SF9">
    <property type="entry name" value="MAJOR FACILITATOR SUPERFAMILY MULTIDRUG TRANSPORTER MFSC"/>
    <property type="match status" value="1"/>
</dbReference>
<dbReference type="KEGG" id="cuo:CUROG_10240"/>
<sequence>MNAPQDSHAHDPHAHDPQAHDPQADPKAGMLISVLVVAAFVVILNETTLTVALPVLMGEFSIDADLAQWLTTSFMLTMAVVIPTTGFIMQRFALRTVYIFALLTFLAGTVLASMAPSFGVLLIARIVQASGTALVIPLLMTTIMRLVPVERRGSVMGFVSVVIAVAPAVGPTFSGFVLEHLGWRWIFLLVIPLVVIALALGAWQVKNFEEPSRPTLDVLSVVLSALGFAGTIYGLSGLSQLAEGIPGDRVAILVGAIGLLVVFFRRQIDLVKAGKEPLLNLSPLGSREYVLSLALMLISFSMLFGFIILMPLFGQNVLGLTELQTGLVSLPGGLLMGLAGPIVGRLYDANGIRMLIIPGSLVLALSMFGFAMLTEDSTVWHLLAYTIGLNLGIALMLTPLMSNALASVPDQLASHGQAILNTFQQVAGGAGTAVFVAVMTFGSAAHAQSNPGVGEVAILNHGIHVAFLLGAAISVVAVLFSIVFRFDVLRDAPKREAAQREAAGRA</sequence>
<dbReference type="SUPFAM" id="SSF103473">
    <property type="entry name" value="MFS general substrate transporter"/>
    <property type="match status" value="1"/>
</dbReference>
<feature type="transmembrane region" description="Helical" evidence="9">
    <location>
        <begin position="69"/>
        <end position="89"/>
    </location>
</feature>
<feature type="domain" description="Major facilitator superfamily (MFS) profile" evidence="10">
    <location>
        <begin position="31"/>
        <end position="489"/>
    </location>
</feature>
<reference evidence="12" key="1">
    <citation type="submission" date="2019-10" db="EMBL/GenBank/DDBJ databases">
        <title>Complete genome sequence of Corynebacterium urogenitalis DSM 108747, isolated from the genital tract of a cow.</title>
        <authorList>
            <person name="Ruckert C."/>
            <person name="Ballas P."/>
            <person name="Wagener K."/>
            <person name="Drillich M."/>
            <person name="Kaempfer P."/>
            <person name="Busse H.-J."/>
            <person name="Ehling-Schulz M."/>
        </authorList>
    </citation>
    <scope>NUCLEOTIDE SEQUENCE [LARGE SCALE GENOMIC DNA]</scope>
    <source>
        <strain evidence="12">LMM 1652</strain>
    </source>
</reference>
<dbReference type="NCBIfam" id="TIGR00711">
    <property type="entry name" value="efflux_EmrB"/>
    <property type="match status" value="1"/>
</dbReference>
<feature type="transmembrane region" description="Helical" evidence="9">
    <location>
        <begin position="250"/>
        <end position="268"/>
    </location>
</feature>
<feature type="transmembrane region" description="Helical" evidence="9">
    <location>
        <begin position="426"/>
        <end position="445"/>
    </location>
</feature>
<dbReference type="Proteomes" id="UP000326711">
    <property type="component" value="Chromosome"/>
</dbReference>
<feature type="transmembrane region" description="Helical" evidence="9">
    <location>
        <begin position="122"/>
        <end position="143"/>
    </location>
</feature>
<name>A0A5J6ZEB0_9CORY</name>
<evidence type="ECO:0000313" key="11">
    <source>
        <dbReference type="EMBL" id="QFQ03380.1"/>
    </source>
</evidence>
<dbReference type="EMBL" id="CP045032">
    <property type="protein sequence ID" value="QFQ03380.1"/>
    <property type="molecule type" value="Genomic_DNA"/>
</dbReference>
<evidence type="ECO:0000256" key="4">
    <source>
        <dbReference type="ARBA" id="ARBA00022475"/>
    </source>
</evidence>
<feature type="transmembrane region" description="Helical" evidence="9">
    <location>
        <begin position="379"/>
        <end position="405"/>
    </location>
</feature>
<evidence type="ECO:0000256" key="8">
    <source>
        <dbReference type="SAM" id="MobiDB-lite"/>
    </source>
</evidence>
<evidence type="ECO:0000256" key="6">
    <source>
        <dbReference type="ARBA" id="ARBA00022989"/>
    </source>
</evidence>
<feature type="transmembrane region" description="Helical" evidence="9">
    <location>
        <begin position="325"/>
        <end position="343"/>
    </location>
</feature>
<dbReference type="InterPro" id="IPR020846">
    <property type="entry name" value="MFS_dom"/>
</dbReference>
<feature type="transmembrane region" description="Helical" evidence="9">
    <location>
        <begin position="289"/>
        <end position="313"/>
    </location>
</feature>
<evidence type="ECO:0000313" key="12">
    <source>
        <dbReference type="Proteomes" id="UP000326711"/>
    </source>
</evidence>
<evidence type="ECO:0000256" key="1">
    <source>
        <dbReference type="ARBA" id="ARBA00004651"/>
    </source>
</evidence>
<dbReference type="AlphaFoldDB" id="A0A5J6ZEB0"/>
<evidence type="ECO:0000256" key="2">
    <source>
        <dbReference type="ARBA" id="ARBA00008537"/>
    </source>
</evidence>
<feature type="transmembrane region" description="Helical" evidence="9">
    <location>
        <begin position="31"/>
        <end position="57"/>
    </location>
</feature>
<protein>
    <submittedName>
        <fullName evidence="11">Putative multidrug resistance protein EmrY</fullName>
    </submittedName>
</protein>
<dbReference type="GO" id="GO:0005886">
    <property type="term" value="C:plasma membrane"/>
    <property type="evidence" value="ECO:0007669"/>
    <property type="project" value="UniProtKB-SubCell"/>
</dbReference>
<keyword evidence="7 9" id="KW-0472">Membrane</keyword>
<gene>
    <name evidence="11" type="primary">emrY</name>
    <name evidence="11" type="ORF">CUROG_10240</name>
</gene>
<keyword evidence="4" id="KW-1003">Cell membrane</keyword>
<feature type="transmembrane region" description="Helical" evidence="9">
    <location>
        <begin position="215"/>
        <end position="238"/>
    </location>
</feature>
<keyword evidence="5 9" id="KW-0812">Transmembrane</keyword>
<accession>A0A5J6ZEB0</accession>
<feature type="transmembrane region" description="Helical" evidence="9">
    <location>
        <begin position="355"/>
        <end position="373"/>
    </location>
</feature>
<keyword evidence="6 9" id="KW-1133">Transmembrane helix</keyword>
<comment type="subcellular location">
    <subcellularLocation>
        <location evidence="1">Cell membrane</location>
        <topology evidence="1">Multi-pass membrane protein</topology>
    </subcellularLocation>
</comment>
<proteinExistence type="inferred from homology"/>
<feature type="region of interest" description="Disordered" evidence="8">
    <location>
        <begin position="1"/>
        <end position="22"/>
    </location>
</feature>
<evidence type="ECO:0000256" key="7">
    <source>
        <dbReference type="ARBA" id="ARBA00023136"/>
    </source>
</evidence>
<feature type="transmembrane region" description="Helical" evidence="9">
    <location>
        <begin position="155"/>
        <end position="177"/>
    </location>
</feature>
<dbReference type="Gene3D" id="1.20.1250.20">
    <property type="entry name" value="MFS general substrate transporter like domains"/>
    <property type="match status" value="1"/>
</dbReference>
<dbReference type="PANTHER" id="PTHR42718">
    <property type="entry name" value="MAJOR FACILITATOR SUPERFAMILY MULTIDRUG TRANSPORTER MFSC"/>
    <property type="match status" value="1"/>
</dbReference>
<dbReference type="PRINTS" id="PR01036">
    <property type="entry name" value="TCRTETB"/>
</dbReference>
<evidence type="ECO:0000256" key="9">
    <source>
        <dbReference type="SAM" id="Phobius"/>
    </source>
</evidence>
<dbReference type="CDD" id="cd17503">
    <property type="entry name" value="MFS_LmrB_MDR_like"/>
    <property type="match status" value="1"/>
</dbReference>
<evidence type="ECO:0000259" key="10">
    <source>
        <dbReference type="PROSITE" id="PS50850"/>
    </source>
</evidence>
<dbReference type="PROSITE" id="PS50850">
    <property type="entry name" value="MFS"/>
    <property type="match status" value="1"/>
</dbReference>
<keyword evidence="12" id="KW-1185">Reference proteome</keyword>
<comment type="similarity">
    <text evidence="2">Belongs to the major facilitator superfamily. EmrB family.</text>
</comment>
<dbReference type="Gene3D" id="1.20.1720.10">
    <property type="entry name" value="Multidrug resistance protein D"/>
    <property type="match status" value="1"/>
</dbReference>
<dbReference type="GO" id="GO:0022857">
    <property type="term" value="F:transmembrane transporter activity"/>
    <property type="evidence" value="ECO:0007669"/>
    <property type="project" value="InterPro"/>
</dbReference>
<dbReference type="Pfam" id="PF07690">
    <property type="entry name" value="MFS_1"/>
    <property type="match status" value="1"/>
</dbReference>
<dbReference type="InterPro" id="IPR036259">
    <property type="entry name" value="MFS_trans_sf"/>
</dbReference>
<feature type="transmembrane region" description="Helical" evidence="9">
    <location>
        <begin position="465"/>
        <end position="486"/>
    </location>
</feature>
<keyword evidence="3" id="KW-0813">Transport</keyword>
<dbReference type="InterPro" id="IPR011701">
    <property type="entry name" value="MFS"/>
</dbReference>
<evidence type="ECO:0000256" key="5">
    <source>
        <dbReference type="ARBA" id="ARBA00022692"/>
    </source>
</evidence>
<evidence type="ECO:0000256" key="3">
    <source>
        <dbReference type="ARBA" id="ARBA00022448"/>
    </source>
</evidence>
<feature type="transmembrane region" description="Helical" evidence="9">
    <location>
        <begin position="183"/>
        <end position="203"/>
    </location>
</feature>